<reference evidence="5 6" key="1">
    <citation type="journal article" date="2019" name="Nat. Ecol. Evol.">
        <title>Megaphylogeny resolves global patterns of mushroom evolution.</title>
        <authorList>
            <person name="Varga T."/>
            <person name="Krizsan K."/>
            <person name="Foldi C."/>
            <person name="Dima B."/>
            <person name="Sanchez-Garcia M."/>
            <person name="Sanchez-Ramirez S."/>
            <person name="Szollosi G.J."/>
            <person name="Szarkandi J.G."/>
            <person name="Papp V."/>
            <person name="Albert L."/>
            <person name="Andreopoulos W."/>
            <person name="Angelini C."/>
            <person name="Antonin V."/>
            <person name="Barry K.W."/>
            <person name="Bougher N.L."/>
            <person name="Buchanan P."/>
            <person name="Buyck B."/>
            <person name="Bense V."/>
            <person name="Catcheside P."/>
            <person name="Chovatia M."/>
            <person name="Cooper J."/>
            <person name="Damon W."/>
            <person name="Desjardin D."/>
            <person name="Finy P."/>
            <person name="Geml J."/>
            <person name="Haridas S."/>
            <person name="Hughes K."/>
            <person name="Justo A."/>
            <person name="Karasinski D."/>
            <person name="Kautmanova I."/>
            <person name="Kiss B."/>
            <person name="Kocsube S."/>
            <person name="Kotiranta H."/>
            <person name="LaButti K.M."/>
            <person name="Lechner B.E."/>
            <person name="Liimatainen K."/>
            <person name="Lipzen A."/>
            <person name="Lukacs Z."/>
            <person name="Mihaltcheva S."/>
            <person name="Morgado L.N."/>
            <person name="Niskanen T."/>
            <person name="Noordeloos M.E."/>
            <person name="Ohm R.A."/>
            <person name="Ortiz-Santana B."/>
            <person name="Ovrebo C."/>
            <person name="Racz N."/>
            <person name="Riley R."/>
            <person name="Savchenko A."/>
            <person name="Shiryaev A."/>
            <person name="Soop K."/>
            <person name="Spirin V."/>
            <person name="Szebenyi C."/>
            <person name="Tomsovsky M."/>
            <person name="Tulloss R.E."/>
            <person name="Uehling J."/>
            <person name="Grigoriev I.V."/>
            <person name="Vagvolgyi C."/>
            <person name="Papp T."/>
            <person name="Martin F.M."/>
            <person name="Miettinen O."/>
            <person name="Hibbett D.S."/>
            <person name="Nagy L.G."/>
        </authorList>
    </citation>
    <scope>NUCLEOTIDE SEQUENCE [LARGE SCALE GENOMIC DNA]</scope>
    <source>
        <strain evidence="5 6">OMC1185</strain>
    </source>
</reference>
<feature type="non-terminal residue" evidence="5">
    <location>
        <position position="304"/>
    </location>
</feature>
<dbReference type="PANTHER" id="PTHR12549:SF38">
    <property type="entry name" value="JMJC DOMAIN-CONTAINING HISTONE DEMETHYLASE 2, ISOFORM A"/>
    <property type="match status" value="1"/>
</dbReference>
<comment type="subcellular location">
    <subcellularLocation>
        <location evidence="1">Nucleus</location>
    </subcellularLocation>
</comment>
<protein>
    <recommendedName>
        <fullName evidence="4">JmjC domain-containing protein</fullName>
    </recommendedName>
</protein>
<keyword evidence="6" id="KW-1185">Reference proteome</keyword>
<evidence type="ECO:0000256" key="3">
    <source>
        <dbReference type="ARBA" id="ARBA00023242"/>
    </source>
</evidence>
<dbReference type="SUPFAM" id="SSF51197">
    <property type="entry name" value="Clavaminate synthase-like"/>
    <property type="match status" value="1"/>
</dbReference>
<dbReference type="GO" id="GO:0006357">
    <property type="term" value="P:regulation of transcription by RNA polymerase II"/>
    <property type="evidence" value="ECO:0007669"/>
    <property type="project" value="TreeGrafter"/>
</dbReference>
<dbReference type="Proteomes" id="UP000305948">
    <property type="component" value="Unassembled WGS sequence"/>
</dbReference>
<feature type="domain" description="JmjC" evidence="4">
    <location>
        <begin position="101"/>
        <end position="269"/>
    </location>
</feature>
<accession>A0A5C3NC56</accession>
<keyword evidence="3" id="KW-0539">Nucleus</keyword>
<dbReference type="Gene3D" id="2.60.120.650">
    <property type="entry name" value="Cupin"/>
    <property type="match status" value="1"/>
</dbReference>
<dbReference type="InterPro" id="IPR045109">
    <property type="entry name" value="LSDs-like"/>
</dbReference>
<dbReference type="SMART" id="SM00558">
    <property type="entry name" value="JmjC"/>
    <property type="match status" value="1"/>
</dbReference>
<sequence>FLSLWSEGQPFIVGDILGAMQGSWGLDYFADTDGSDVVSVVDCETNISSSTAVRDFFQRFESSSNGRPLKLKVNDDWPPDTEFSMRFPQLFKAFVDVLLVPDYTHLEGVANLTVHFPPNGVILDLGMNNVHGTQTYSQHGTTHLHLDVTFAVNLMLYAVAEEDRSPGSAVWHIFPRSMCSSICKLISESDMGKEMGDPIHNQKTYVLQEMLDPLWVEYDIVPWEIKQRPGEVMFIPAGCAHQHNSIKVALDFLSVSDLPLTEHVRQELHIQRIITDWGEDVLHFYDVLWYAWLSLSQQMKFHRN</sequence>
<dbReference type="GO" id="GO:0003712">
    <property type="term" value="F:transcription coregulator activity"/>
    <property type="evidence" value="ECO:0007669"/>
    <property type="project" value="TreeGrafter"/>
</dbReference>
<evidence type="ECO:0000313" key="6">
    <source>
        <dbReference type="Proteomes" id="UP000305948"/>
    </source>
</evidence>
<evidence type="ECO:0000259" key="4">
    <source>
        <dbReference type="PROSITE" id="PS51184"/>
    </source>
</evidence>
<gene>
    <name evidence="5" type="ORF">OE88DRAFT_1607921</name>
</gene>
<evidence type="ECO:0000256" key="2">
    <source>
        <dbReference type="ARBA" id="ARBA00022723"/>
    </source>
</evidence>
<dbReference type="GO" id="GO:0031490">
    <property type="term" value="F:chromatin DNA binding"/>
    <property type="evidence" value="ECO:0007669"/>
    <property type="project" value="TreeGrafter"/>
</dbReference>
<dbReference type="STRING" id="5364.A0A5C3NC56"/>
<dbReference type="InterPro" id="IPR003347">
    <property type="entry name" value="JmjC_dom"/>
</dbReference>
<evidence type="ECO:0000313" key="5">
    <source>
        <dbReference type="EMBL" id="TFK51461.1"/>
    </source>
</evidence>
<dbReference type="AlphaFoldDB" id="A0A5C3NC56"/>
<dbReference type="OrthoDB" id="1667110at2759"/>
<organism evidence="5 6">
    <name type="scientific">Heliocybe sulcata</name>
    <dbReference type="NCBI Taxonomy" id="5364"/>
    <lineage>
        <taxon>Eukaryota</taxon>
        <taxon>Fungi</taxon>
        <taxon>Dikarya</taxon>
        <taxon>Basidiomycota</taxon>
        <taxon>Agaricomycotina</taxon>
        <taxon>Agaricomycetes</taxon>
        <taxon>Gloeophyllales</taxon>
        <taxon>Gloeophyllaceae</taxon>
        <taxon>Heliocybe</taxon>
    </lineage>
</organism>
<dbReference type="PANTHER" id="PTHR12549">
    <property type="entry name" value="JMJC DOMAIN-CONTAINING HISTONE DEMETHYLATION PROTEIN"/>
    <property type="match status" value="1"/>
</dbReference>
<dbReference type="GO" id="GO:0000785">
    <property type="term" value="C:chromatin"/>
    <property type="evidence" value="ECO:0007669"/>
    <property type="project" value="TreeGrafter"/>
</dbReference>
<keyword evidence="2" id="KW-0479">Metal-binding</keyword>
<proteinExistence type="predicted"/>
<dbReference type="Pfam" id="PF02373">
    <property type="entry name" value="JmjC"/>
    <property type="match status" value="1"/>
</dbReference>
<feature type="non-terminal residue" evidence="5">
    <location>
        <position position="1"/>
    </location>
</feature>
<name>A0A5C3NC56_9AGAM</name>
<dbReference type="GO" id="GO:0046872">
    <property type="term" value="F:metal ion binding"/>
    <property type="evidence" value="ECO:0007669"/>
    <property type="project" value="UniProtKB-KW"/>
</dbReference>
<dbReference type="GO" id="GO:0032454">
    <property type="term" value="F:histone H3K9 demethylase activity"/>
    <property type="evidence" value="ECO:0007669"/>
    <property type="project" value="InterPro"/>
</dbReference>
<evidence type="ECO:0000256" key="1">
    <source>
        <dbReference type="ARBA" id="ARBA00004123"/>
    </source>
</evidence>
<dbReference type="GO" id="GO:0000118">
    <property type="term" value="C:histone deacetylase complex"/>
    <property type="evidence" value="ECO:0007669"/>
    <property type="project" value="TreeGrafter"/>
</dbReference>
<dbReference type="EMBL" id="ML213511">
    <property type="protein sequence ID" value="TFK51461.1"/>
    <property type="molecule type" value="Genomic_DNA"/>
</dbReference>
<dbReference type="PROSITE" id="PS51184">
    <property type="entry name" value="JMJC"/>
    <property type="match status" value="1"/>
</dbReference>